<evidence type="ECO:0000256" key="9">
    <source>
        <dbReference type="ARBA" id="ARBA00022827"/>
    </source>
</evidence>
<dbReference type="GO" id="GO:0003984">
    <property type="term" value="F:acetolactate synthase activity"/>
    <property type="evidence" value="ECO:0007669"/>
    <property type="project" value="UniProtKB-EC"/>
</dbReference>
<evidence type="ECO:0000256" key="3">
    <source>
        <dbReference type="ARBA" id="ARBA00007812"/>
    </source>
</evidence>
<dbReference type="Pfam" id="PF02775">
    <property type="entry name" value="TPP_enzyme_C"/>
    <property type="match status" value="1"/>
</dbReference>
<keyword evidence="8 14" id="KW-0479">Metal-binding</keyword>
<dbReference type="Gene3D" id="3.40.50.970">
    <property type="match status" value="2"/>
</dbReference>
<dbReference type="InterPro" id="IPR011766">
    <property type="entry name" value="TPP_enzyme_TPP-bd"/>
</dbReference>
<comment type="pathway">
    <text evidence="1 14">Amino-acid biosynthesis; L-isoleucine biosynthesis; L-isoleucine from 2-oxobutanoate: step 1/4.</text>
</comment>
<dbReference type="GO" id="GO:0050660">
    <property type="term" value="F:flavin adenine dinucleotide binding"/>
    <property type="evidence" value="ECO:0007669"/>
    <property type="project" value="InterPro"/>
</dbReference>
<dbReference type="EC" id="2.2.1.6" evidence="4 14"/>
<dbReference type="InterPro" id="IPR012001">
    <property type="entry name" value="Thiamin_PyroP_enz_TPP-bd_dom"/>
</dbReference>
<evidence type="ECO:0000256" key="8">
    <source>
        <dbReference type="ARBA" id="ARBA00022723"/>
    </source>
</evidence>
<evidence type="ECO:0000259" key="15">
    <source>
        <dbReference type="Pfam" id="PF00205"/>
    </source>
</evidence>
<comment type="similarity">
    <text evidence="3 14">Belongs to the TPP enzyme family.</text>
</comment>
<comment type="caution">
    <text evidence="18">The sequence shown here is derived from an EMBL/GenBank/DDBJ whole genome shotgun (WGS) entry which is preliminary data.</text>
</comment>
<dbReference type="GO" id="GO:0009099">
    <property type="term" value="P:L-valine biosynthetic process"/>
    <property type="evidence" value="ECO:0007669"/>
    <property type="project" value="TreeGrafter"/>
</dbReference>
<dbReference type="CDD" id="cd02015">
    <property type="entry name" value="TPP_AHAS"/>
    <property type="match status" value="1"/>
</dbReference>
<evidence type="ECO:0000256" key="7">
    <source>
        <dbReference type="ARBA" id="ARBA00022679"/>
    </source>
</evidence>
<proteinExistence type="inferred from homology"/>
<dbReference type="InterPro" id="IPR000399">
    <property type="entry name" value="TPP-bd_CS"/>
</dbReference>
<dbReference type="FunFam" id="3.40.50.970:FF:000016">
    <property type="entry name" value="Acetolactate synthase"/>
    <property type="match status" value="1"/>
</dbReference>
<dbReference type="PANTHER" id="PTHR18968:SF13">
    <property type="entry name" value="ACETOLACTATE SYNTHASE CATALYTIC SUBUNIT, MITOCHONDRIAL"/>
    <property type="match status" value="1"/>
</dbReference>
<dbReference type="GO" id="GO:0030976">
    <property type="term" value="F:thiamine pyrophosphate binding"/>
    <property type="evidence" value="ECO:0007669"/>
    <property type="project" value="UniProtKB-UniRule"/>
</dbReference>
<dbReference type="NCBIfam" id="TIGR00118">
    <property type="entry name" value="acolac_lg"/>
    <property type="match status" value="1"/>
</dbReference>
<dbReference type="SUPFAM" id="SSF52467">
    <property type="entry name" value="DHS-like NAD/FAD-binding domain"/>
    <property type="match status" value="1"/>
</dbReference>
<dbReference type="InterPro" id="IPR012000">
    <property type="entry name" value="Thiamin_PyroP_enz_cen_dom"/>
</dbReference>
<dbReference type="InterPro" id="IPR039368">
    <property type="entry name" value="AHAS_TPP"/>
</dbReference>
<keyword evidence="10 14" id="KW-0460">Magnesium</keyword>
<dbReference type="EMBL" id="DXAQ01000117">
    <property type="protein sequence ID" value="HIZ89783.1"/>
    <property type="molecule type" value="Genomic_DNA"/>
</dbReference>
<dbReference type="GO" id="GO:0009097">
    <property type="term" value="P:isoleucine biosynthetic process"/>
    <property type="evidence" value="ECO:0007669"/>
    <property type="project" value="TreeGrafter"/>
</dbReference>
<organism evidence="18 19">
    <name type="scientific">Candidatus Mucispirillum faecigallinarum</name>
    <dbReference type="NCBI Taxonomy" id="2838699"/>
    <lineage>
        <taxon>Bacteria</taxon>
        <taxon>Pseudomonadati</taxon>
        <taxon>Deferribacterota</taxon>
        <taxon>Deferribacteres</taxon>
        <taxon>Deferribacterales</taxon>
        <taxon>Mucispirillaceae</taxon>
        <taxon>Mucispirillum</taxon>
    </lineage>
</organism>
<keyword evidence="7 14" id="KW-0808">Transferase</keyword>
<evidence type="ECO:0000256" key="5">
    <source>
        <dbReference type="ARBA" id="ARBA00022605"/>
    </source>
</evidence>
<dbReference type="FunFam" id="3.40.50.1220:FF:000008">
    <property type="entry name" value="Acetolactate synthase"/>
    <property type="match status" value="1"/>
</dbReference>
<keyword evidence="6" id="KW-0285">Flavoprotein</keyword>
<evidence type="ECO:0000256" key="14">
    <source>
        <dbReference type="RuleBase" id="RU003591"/>
    </source>
</evidence>
<evidence type="ECO:0000256" key="13">
    <source>
        <dbReference type="ARBA" id="ARBA00048670"/>
    </source>
</evidence>
<reference evidence="18" key="1">
    <citation type="journal article" date="2021" name="PeerJ">
        <title>Extensive microbial diversity within the chicken gut microbiome revealed by metagenomics and culture.</title>
        <authorList>
            <person name="Gilroy R."/>
            <person name="Ravi A."/>
            <person name="Getino M."/>
            <person name="Pursley I."/>
            <person name="Horton D.L."/>
            <person name="Alikhan N.F."/>
            <person name="Baker D."/>
            <person name="Gharbi K."/>
            <person name="Hall N."/>
            <person name="Watson M."/>
            <person name="Adriaenssens E.M."/>
            <person name="Foster-Nyarko E."/>
            <person name="Jarju S."/>
            <person name="Secka A."/>
            <person name="Antonio M."/>
            <person name="Oren A."/>
            <person name="Chaudhuri R.R."/>
            <person name="La Ragione R."/>
            <person name="Hildebrand F."/>
            <person name="Pallen M.J."/>
        </authorList>
    </citation>
    <scope>NUCLEOTIDE SEQUENCE</scope>
    <source>
        <strain evidence="18">ChiW4-1371</strain>
    </source>
</reference>
<dbReference type="PANTHER" id="PTHR18968">
    <property type="entry name" value="THIAMINE PYROPHOSPHATE ENZYMES"/>
    <property type="match status" value="1"/>
</dbReference>
<accession>A0A9D2KD89</accession>
<keyword evidence="5 14" id="KW-0028">Amino-acid biosynthesis</keyword>
<name>A0A9D2KD89_9BACT</name>
<dbReference type="InterPro" id="IPR045229">
    <property type="entry name" value="TPP_enz"/>
</dbReference>
<dbReference type="Pfam" id="PF00205">
    <property type="entry name" value="TPP_enzyme_M"/>
    <property type="match status" value="1"/>
</dbReference>
<dbReference type="FunFam" id="3.40.50.970:FF:000007">
    <property type="entry name" value="Acetolactate synthase"/>
    <property type="match status" value="1"/>
</dbReference>
<dbReference type="CDD" id="cd07035">
    <property type="entry name" value="TPP_PYR_POX_like"/>
    <property type="match status" value="1"/>
</dbReference>
<evidence type="ECO:0000259" key="17">
    <source>
        <dbReference type="Pfam" id="PF02776"/>
    </source>
</evidence>
<comment type="catalytic activity">
    <reaction evidence="13 14">
        <text>2 pyruvate + H(+) = (2S)-2-acetolactate + CO2</text>
        <dbReference type="Rhea" id="RHEA:25249"/>
        <dbReference type="ChEBI" id="CHEBI:15361"/>
        <dbReference type="ChEBI" id="CHEBI:15378"/>
        <dbReference type="ChEBI" id="CHEBI:16526"/>
        <dbReference type="ChEBI" id="CHEBI:58476"/>
        <dbReference type="EC" id="2.2.1.6"/>
    </reaction>
</comment>
<evidence type="ECO:0000256" key="11">
    <source>
        <dbReference type="ARBA" id="ARBA00023052"/>
    </source>
</evidence>
<dbReference type="PROSITE" id="PS00187">
    <property type="entry name" value="TPP_ENZYMES"/>
    <property type="match status" value="1"/>
</dbReference>
<feature type="domain" description="Thiamine pyrophosphate enzyme central" evidence="15">
    <location>
        <begin position="192"/>
        <end position="326"/>
    </location>
</feature>
<gene>
    <name evidence="18" type="primary">ilvB</name>
    <name evidence="18" type="ORF">H9804_07540</name>
</gene>
<comment type="pathway">
    <text evidence="2 14">Amino-acid biosynthesis; L-valine biosynthesis; L-valine from pyruvate: step 1/4.</text>
</comment>
<dbReference type="SUPFAM" id="SSF52518">
    <property type="entry name" value="Thiamin diphosphate-binding fold (THDP-binding)"/>
    <property type="match status" value="2"/>
</dbReference>
<evidence type="ECO:0000256" key="1">
    <source>
        <dbReference type="ARBA" id="ARBA00004974"/>
    </source>
</evidence>
<dbReference type="Pfam" id="PF02776">
    <property type="entry name" value="TPP_enzyme_N"/>
    <property type="match status" value="1"/>
</dbReference>
<dbReference type="GO" id="GO:0000287">
    <property type="term" value="F:magnesium ion binding"/>
    <property type="evidence" value="ECO:0007669"/>
    <property type="project" value="UniProtKB-UniRule"/>
</dbReference>
<evidence type="ECO:0000256" key="12">
    <source>
        <dbReference type="ARBA" id="ARBA00023304"/>
    </source>
</evidence>
<sequence length="564" mass="62066">MICSGGEIVIDCLKRNGVEVIFSYPGGSLTGFYDTLFDSDLKHILPRHEQGGAHAADGYARATGKIGVCMATSGPGATNLVTGIGTAYMDSVPMLVITGQVVSNLIGGDAFQEADIVGITRPIVKHSYLVTDVKDLADTMNEAIHIATTGRPGPVLVDIPKDIFAAKTKYEPDAKIHLAGYQPNVEGHPMQVKKLLKALESAKKPVIFIGGGVKVSKGATEELIKFAHTVNVPVVSSFMGLSGYPADDKQWIGWLGMHGNYASNMAVTESDFIIAIGTRFTDRSTGRLDRFAKNARIAHIDIDPSSISKTVDIEIPVVGDSYNVLHMINKYLNDYKWEKCAKERQEWFETVKGWDKEKPFSYKNSDKIIKPQFVIETLYKVTGGDAIIATDVGQHQMWTGQFYKYKFPRQFLSSGGMGTMGYGLPAAMGAKIGRPDKEVFCVSGDGGILMNMQELTTCVQYRVGVKTVIINNKFLGMVRQWQQLFFNKKYSDTCLEVQPDFVKLAEAYGCIGMRAEKPADVEAVLRESLKIKDRPVLMDFVCDREENVYPMVPAGASIDEMIIR</sequence>
<dbReference type="GO" id="GO:0005948">
    <property type="term" value="C:acetolactate synthase complex"/>
    <property type="evidence" value="ECO:0007669"/>
    <property type="project" value="TreeGrafter"/>
</dbReference>
<comment type="cofactor">
    <cofactor evidence="14">
        <name>thiamine diphosphate</name>
        <dbReference type="ChEBI" id="CHEBI:58937"/>
    </cofactor>
    <text evidence="14">Binds 1 thiamine pyrophosphate per subunit.</text>
</comment>
<protein>
    <recommendedName>
        <fullName evidence="4 14">Acetolactate synthase</fullName>
        <ecNumber evidence="4 14">2.2.1.6</ecNumber>
    </recommendedName>
</protein>
<dbReference type="InterPro" id="IPR029061">
    <property type="entry name" value="THDP-binding"/>
</dbReference>
<evidence type="ECO:0000256" key="4">
    <source>
        <dbReference type="ARBA" id="ARBA00013145"/>
    </source>
</evidence>
<dbReference type="InterPro" id="IPR012846">
    <property type="entry name" value="Acetolactate_synth_lsu"/>
</dbReference>
<evidence type="ECO:0000313" key="18">
    <source>
        <dbReference type="EMBL" id="HIZ89783.1"/>
    </source>
</evidence>
<comment type="cofactor">
    <cofactor evidence="14">
        <name>Mg(2+)</name>
        <dbReference type="ChEBI" id="CHEBI:18420"/>
    </cofactor>
    <text evidence="14">Binds 1 Mg(2+) ion per subunit.</text>
</comment>
<feature type="domain" description="Thiamine pyrophosphate enzyme TPP-binding" evidence="16">
    <location>
        <begin position="391"/>
        <end position="539"/>
    </location>
</feature>
<evidence type="ECO:0000256" key="2">
    <source>
        <dbReference type="ARBA" id="ARBA00005025"/>
    </source>
</evidence>
<dbReference type="AlphaFoldDB" id="A0A9D2KD89"/>
<dbReference type="Proteomes" id="UP000824176">
    <property type="component" value="Unassembled WGS sequence"/>
</dbReference>
<keyword evidence="11 14" id="KW-0786">Thiamine pyrophosphate</keyword>
<evidence type="ECO:0000256" key="10">
    <source>
        <dbReference type="ARBA" id="ARBA00022842"/>
    </source>
</evidence>
<dbReference type="InterPro" id="IPR029035">
    <property type="entry name" value="DHS-like_NAD/FAD-binding_dom"/>
</dbReference>
<dbReference type="Gene3D" id="3.40.50.1220">
    <property type="entry name" value="TPP-binding domain"/>
    <property type="match status" value="1"/>
</dbReference>
<evidence type="ECO:0000256" key="6">
    <source>
        <dbReference type="ARBA" id="ARBA00022630"/>
    </source>
</evidence>
<evidence type="ECO:0000259" key="16">
    <source>
        <dbReference type="Pfam" id="PF02775"/>
    </source>
</evidence>
<keyword evidence="9" id="KW-0274">FAD</keyword>
<feature type="domain" description="Thiamine pyrophosphate enzyme N-terminal TPP-binding" evidence="17">
    <location>
        <begin position="5"/>
        <end position="117"/>
    </location>
</feature>
<reference evidence="18" key="2">
    <citation type="submission" date="2021-04" db="EMBL/GenBank/DDBJ databases">
        <authorList>
            <person name="Gilroy R."/>
        </authorList>
    </citation>
    <scope>NUCLEOTIDE SEQUENCE</scope>
    <source>
        <strain evidence="18">ChiW4-1371</strain>
    </source>
</reference>
<evidence type="ECO:0000313" key="19">
    <source>
        <dbReference type="Proteomes" id="UP000824176"/>
    </source>
</evidence>
<keyword evidence="12 14" id="KW-0100">Branched-chain amino acid biosynthesis</keyword>